<organism evidence="6 7">
    <name type="scientific">Hypsibius exemplaris</name>
    <name type="common">Freshwater tardigrade</name>
    <dbReference type="NCBI Taxonomy" id="2072580"/>
    <lineage>
        <taxon>Eukaryota</taxon>
        <taxon>Metazoa</taxon>
        <taxon>Ecdysozoa</taxon>
        <taxon>Tardigrada</taxon>
        <taxon>Eutardigrada</taxon>
        <taxon>Parachela</taxon>
        <taxon>Hypsibioidea</taxon>
        <taxon>Hypsibiidae</taxon>
        <taxon>Hypsibius</taxon>
    </lineage>
</organism>
<evidence type="ECO:0000313" key="6">
    <source>
        <dbReference type="EMBL" id="OWA54745.1"/>
    </source>
</evidence>
<dbReference type="FunFam" id="2.40.10.10:FF:000002">
    <property type="entry name" value="Transmembrane protease serine"/>
    <property type="match status" value="1"/>
</dbReference>
<dbReference type="SMART" id="SM00020">
    <property type="entry name" value="Tryp_SPc"/>
    <property type="match status" value="1"/>
</dbReference>
<comment type="similarity">
    <text evidence="2">Belongs to the peptidase S1 family. CLIP subfamily.</text>
</comment>
<protein>
    <submittedName>
        <fullName evidence="6">Transmembrane protease serine 9</fullName>
    </submittedName>
</protein>
<feature type="chain" id="PRO_5040848967" evidence="4">
    <location>
        <begin position="28"/>
        <end position="500"/>
    </location>
</feature>
<evidence type="ECO:0000256" key="3">
    <source>
        <dbReference type="RuleBase" id="RU363034"/>
    </source>
</evidence>
<evidence type="ECO:0000256" key="2">
    <source>
        <dbReference type="ARBA" id="ARBA00024195"/>
    </source>
</evidence>
<keyword evidence="4" id="KW-0732">Signal</keyword>
<dbReference type="GO" id="GO:0004252">
    <property type="term" value="F:serine-type endopeptidase activity"/>
    <property type="evidence" value="ECO:0007669"/>
    <property type="project" value="InterPro"/>
</dbReference>
<dbReference type="InterPro" id="IPR018114">
    <property type="entry name" value="TRYPSIN_HIS"/>
</dbReference>
<sequence>MIMSGLGIRRTRLLAVVVTFCISWTSATTVDFKNLCDYPIDLVKTVYGRQPVTECELNASGGSCSKSYNGGAMNFKNRRDDQNVTLAVFIINFRERDAVDAYAINVMSGYNVPLQIATSTGGPSVKCTDAECRDGMHLINDNSKVHETKTGGTFTLTFCPKDEALASRLRFAKQSIRKILTAGRNYQSKLPARKTVWKGILHRFRLTLDFDLETVPVRQALATTETCGIPSPLKPSDIPNKLKIVNGAVVPDGTQPWACAMVWGDWKPKQFCDCTVIDEQWVVTASHCVFDVSEATMKTYVKIYMGITDLRRAVAPQNIFGISRVIRHPQYSPRTFDFDVALIKLARPIPAFSSTLMPACLPTAPINATAVETGAYGRRICYITGWGTLGAGERGNATIGSGSDVLLQAAIEMFNSTACRNDLPPNSFTSNMVCGGYDAGGYDSCQGDSGGPLVCDAGDGTWTLNGIVSWGEGCAYANKPGVYSNVYELLPFITSTMAQN</sequence>
<reference evidence="7" key="1">
    <citation type="submission" date="2017-01" db="EMBL/GenBank/DDBJ databases">
        <title>Comparative genomics of anhydrobiosis in the tardigrade Hypsibius dujardini.</title>
        <authorList>
            <person name="Yoshida Y."/>
            <person name="Koutsovoulos G."/>
            <person name="Laetsch D."/>
            <person name="Stevens L."/>
            <person name="Kumar S."/>
            <person name="Horikawa D."/>
            <person name="Ishino K."/>
            <person name="Komine S."/>
            <person name="Tomita M."/>
            <person name="Blaxter M."/>
            <person name="Arakawa K."/>
        </authorList>
    </citation>
    <scope>NUCLEOTIDE SEQUENCE [LARGE SCALE GENOMIC DNA]</scope>
    <source>
        <strain evidence="7">Z151</strain>
    </source>
</reference>
<keyword evidence="3" id="KW-0720">Serine protease</keyword>
<dbReference type="InterPro" id="IPR001254">
    <property type="entry name" value="Trypsin_dom"/>
</dbReference>
<dbReference type="GO" id="GO:0006508">
    <property type="term" value="P:proteolysis"/>
    <property type="evidence" value="ECO:0007669"/>
    <property type="project" value="UniProtKB-KW"/>
</dbReference>
<dbReference type="PANTHER" id="PTHR24252:SF7">
    <property type="entry name" value="HYALIN"/>
    <property type="match status" value="1"/>
</dbReference>
<keyword evidence="1" id="KW-1015">Disulfide bond</keyword>
<feature type="domain" description="Peptidase S1" evidence="5">
    <location>
        <begin position="244"/>
        <end position="498"/>
    </location>
</feature>
<accession>A0A9X6NIR3</accession>
<dbReference type="Gene3D" id="2.60.110.10">
    <property type="entry name" value="Thaumatin"/>
    <property type="match status" value="1"/>
</dbReference>
<dbReference type="Pfam" id="PF00314">
    <property type="entry name" value="Thaumatin"/>
    <property type="match status" value="1"/>
</dbReference>
<proteinExistence type="inferred from homology"/>
<dbReference type="SUPFAM" id="SSF49870">
    <property type="entry name" value="Osmotin, thaumatin-like protein"/>
    <property type="match status" value="1"/>
</dbReference>
<keyword evidence="3" id="KW-0378">Hydrolase</keyword>
<gene>
    <name evidence="6" type="ORF">BV898_19144</name>
</gene>
<dbReference type="OrthoDB" id="546450at2759"/>
<evidence type="ECO:0000259" key="5">
    <source>
        <dbReference type="PROSITE" id="PS50240"/>
    </source>
</evidence>
<keyword evidence="6" id="KW-0812">Transmembrane</keyword>
<dbReference type="InterPro" id="IPR009003">
    <property type="entry name" value="Peptidase_S1_PA"/>
</dbReference>
<dbReference type="AlphaFoldDB" id="A0A9X6NIR3"/>
<dbReference type="PROSITE" id="PS50240">
    <property type="entry name" value="TRYPSIN_DOM"/>
    <property type="match status" value="1"/>
</dbReference>
<dbReference type="Gene3D" id="2.40.10.10">
    <property type="entry name" value="Trypsin-like serine proteases"/>
    <property type="match status" value="1"/>
</dbReference>
<feature type="signal peptide" evidence="4">
    <location>
        <begin position="1"/>
        <end position="27"/>
    </location>
</feature>
<dbReference type="PROSITE" id="PS00134">
    <property type="entry name" value="TRYPSIN_HIS"/>
    <property type="match status" value="1"/>
</dbReference>
<keyword evidence="6" id="KW-0472">Membrane</keyword>
<comment type="caution">
    <text evidence="6">The sequence shown here is derived from an EMBL/GenBank/DDBJ whole genome shotgun (WGS) entry which is preliminary data.</text>
</comment>
<dbReference type="InterPro" id="IPR033116">
    <property type="entry name" value="TRYPSIN_SER"/>
</dbReference>
<dbReference type="InterPro" id="IPR037176">
    <property type="entry name" value="Osmotin/thaumatin-like_sf"/>
</dbReference>
<dbReference type="InterPro" id="IPR001938">
    <property type="entry name" value="Thaumatin"/>
</dbReference>
<dbReference type="SUPFAM" id="SSF50494">
    <property type="entry name" value="Trypsin-like serine proteases"/>
    <property type="match status" value="1"/>
</dbReference>
<name>A0A9X6NIR3_HYPEX</name>
<keyword evidence="3 6" id="KW-0645">Protease</keyword>
<dbReference type="PRINTS" id="PR00722">
    <property type="entry name" value="CHYMOTRYPSIN"/>
</dbReference>
<dbReference type="InterPro" id="IPR043504">
    <property type="entry name" value="Peptidase_S1_PA_chymotrypsin"/>
</dbReference>
<dbReference type="PANTHER" id="PTHR24252">
    <property type="entry name" value="ACROSIN-RELATED"/>
    <property type="match status" value="1"/>
</dbReference>
<dbReference type="FunFam" id="2.40.10.10:FF:000068">
    <property type="entry name" value="transmembrane protease serine 2"/>
    <property type="match status" value="1"/>
</dbReference>
<dbReference type="InterPro" id="IPR001314">
    <property type="entry name" value="Peptidase_S1A"/>
</dbReference>
<evidence type="ECO:0000256" key="4">
    <source>
        <dbReference type="SAM" id="SignalP"/>
    </source>
</evidence>
<dbReference type="PROSITE" id="PS00135">
    <property type="entry name" value="TRYPSIN_SER"/>
    <property type="match status" value="1"/>
</dbReference>
<dbReference type="EMBL" id="MTYJ01000451">
    <property type="protein sequence ID" value="OWA54745.1"/>
    <property type="molecule type" value="Genomic_DNA"/>
</dbReference>
<keyword evidence="7" id="KW-1185">Reference proteome</keyword>
<dbReference type="Proteomes" id="UP000192578">
    <property type="component" value="Unassembled WGS sequence"/>
</dbReference>
<evidence type="ECO:0000313" key="7">
    <source>
        <dbReference type="Proteomes" id="UP000192578"/>
    </source>
</evidence>
<dbReference type="Pfam" id="PF00089">
    <property type="entry name" value="Trypsin"/>
    <property type="match status" value="1"/>
</dbReference>
<evidence type="ECO:0000256" key="1">
    <source>
        <dbReference type="ARBA" id="ARBA00023157"/>
    </source>
</evidence>
<dbReference type="CDD" id="cd00190">
    <property type="entry name" value="Tryp_SPc"/>
    <property type="match status" value="1"/>
</dbReference>